<evidence type="ECO:0000256" key="2">
    <source>
        <dbReference type="ARBA" id="ARBA00022448"/>
    </source>
</evidence>
<evidence type="ECO:0000256" key="4">
    <source>
        <dbReference type="ARBA" id="ARBA00022692"/>
    </source>
</evidence>
<keyword evidence="2 7" id="KW-0813">Transport</keyword>
<dbReference type="PANTHER" id="PTHR43744">
    <property type="entry name" value="ABC TRANSPORTER PERMEASE PROTEIN MG189-RELATED-RELATED"/>
    <property type="match status" value="1"/>
</dbReference>
<dbReference type="EMBL" id="BMHY01000008">
    <property type="protein sequence ID" value="GGG79041.1"/>
    <property type="molecule type" value="Genomic_DNA"/>
</dbReference>
<feature type="transmembrane region" description="Helical" evidence="7">
    <location>
        <begin position="71"/>
        <end position="100"/>
    </location>
</feature>
<protein>
    <submittedName>
        <fullName evidence="9">Protein LplC</fullName>
    </submittedName>
</protein>
<keyword evidence="5 7" id="KW-1133">Transmembrane helix</keyword>
<dbReference type="PROSITE" id="PS50928">
    <property type="entry name" value="ABC_TM1"/>
    <property type="match status" value="1"/>
</dbReference>
<organism evidence="9 10">
    <name type="scientific">Paenibacillus radicis</name>
    <name type="common">ex Gao et al. 2016</name>
    <dbReference type="NCBI Taxonomy" id="1737354"/>
    <lineage>
        <taxon>Bacteria</taxon>
        <taxon>Bacillati</taxon>
        <taxon>Bacillota</taxon>
        <taxon>Bacilli</taxon>
        <taxon>Bacillales</taxon>
        <taxon>Paenibacillaceae</taxon>
        <taxon>Paenibacillus</taxon>
    </lineage>
</organism>
<dbReference type="InterPro" id="IPR000515">
    <property type="entry name" value="MetI-like"/>
</dbReference>
<feature type="transmembrane region" description="Helical" evidence="7">
    <location>
        <begin position="185"/>
        <end position="210"/>
    </location>
</feature>
<dbReference type="AlphaFoldDB" id="A0A917HHT8"/>
<name>A0A917HHT8_9BACL</name>
<comment type="similarity">
    <text evidence="7">Belongs to the binding-protein-dependent transport system permease family.</text>
</comment>
<evidence type="ECO:0000256" key="6">
    <source>
        <dbReference type="ARBA" id="ARBA00023136"/>
    </source>
</evidence>
<feature type="transmembrane region" description="Helical" evidence="7">
    <location>
        <begin position="143"/>
        <end position="164"/>
    </location>
</feature>
<keyword evidence="6 7" id="KW-0472">Membrane</keyword>
<dbReference type="RefSeq" id="WP_188890961.1">
    <property type="nucleotide sequence ID" value="NZ_BMHY01000008.1"/>
</dbReference>
<evidence type="ECO:0000256" key="5">
    <source>
        <dbReference type="ARBA" id="ARBA00022989"/>
    </source>
</evidence>
<evidence type="ECO:0000313" key="9">
    <source>
        <dbReference type="EMBL" id="GGG79041.1"/>
    </source>
</evidence>
<comment type="caution">
    <text evidence="9">The sequence shown here is derived from an EMBL/GenBank/DDBJ whole genome shotgun (WGS) entry which is preliminary data.</text>
</comment>
<dbReference type="InterPro" id="IPR035906">
    <property type="entry name" value="MetI-like_sf"/>
</dbReference>
<sequence length="294" mass="33020">MFRKATMGRKVFVVGNYAILIGAALICLLPIINILAISFSSSSAVGSGRVQFWPVEFTLKSYAFVLEKPEFMTSFIIAVKRVLVGVPINMLLTILIAYPLSKEKQQFKWRGVYVWFFVITMLFSGGLIPWYLTIKATGLIDSFWALIIPGAVPIFNVILLLNFFRSLPKEIEEAAFMDGATQWKVLWKIFVPLSAPAIATLVLFCIVTHWNSWFEGLMLMNDPSHYPLQSYLQTVIVNRDMSLATSTDWKALALVSDRTTKAAQVFVATVPVLCVYPFLQKYFTEGIVMGSVKG</sequence>
<dbReference type="CDD" id="cd06261">
    <property type="entry name" value="TM_PBP2"/>
    <property type="match status" value="1"/>
</dbReference>
<gene>
    <name evidence="9" type="primary">lplC</name>
    <name evidence="9" type="ORF">GCM10010918_40060</name>
</gene>
<dbReference type="Gene3D" id="1.10.3720.10">
    <property type="entry name" value="MetI-like"/>
    <property type="match status" value="1"/>
</dbReference>
<dbReference type="Proteomes" id="UP000600247">
    <property type="component" value="Unassembled WGS sequence"/>
</dbReference>
<proteinExistence type="inferred from homology"/>
<keyword evidence="10" id="KW-1185">Reference proteome</keyword>
<evidence type="ECO:0000256" key="3">
    <source>
        <dbReference type="ARBA" id="ARBA00022475"/>
    </source>
</evidence>
<accession>A0A917HHT8</accession>
<evidence type="ECO:0000256" key="7">
    <source>
        <dbReference type="RuleBase" id="RU363032"/>
    </source>
</evidence>
<evidence type="ECO:0000313" key="10">
    <source>
        <dbReference type="Proteomes" id="UP000600247"/>
    </source>
</evidence>
<dbReference type="SUPFAM" id="SSF161098">
    <property type="entry name" value="MetI-like"/>
    <property type="match status" value="1"/>
</dbReference>
<reference evidence="9 10" key="1">
    <citation type="journal article" date="2014" name="Int. J. Syst. Evol. Microbiol.">
        <title>Complete genome sequence of Corynebacterium casei LMG S-19264T (=DSM 44701T), isolated from a smear-ripened cheese.</title>
        <authorList>
            <consortium name="US DOE Joint Genome Institute (JGI-PGF)"/>
            <person name="Walter F."/>
            <person name="Albersmeier A."/>
            <person name="Kalinowski J."/>
            <person name="Ruckert C."/>
        </authorList>
    </citation>
    <scope>NUCLEOTIDE SEQUENCE [LARGE SCALE GENOMIC DNA]</scope>
    <source>
        <strain evidence="9 10">CGMCC 1.15286</strain>
    </source>
</reference>
<keyword evidence="4 7" id="KW-0812">Transmembrane</keyword>
<evidence type="ECO:0000259" key="8">
    <source>
        <dbReference type="PROSITE" id="PS50928"/>
    </source>
</evidence>
<dbReference type="Pfam" id="PF00528">
    <property type="entry name" value="BPD_transp_1"/>
    <property type="match status" value="1"/>
</dbReference>
<keyword evidence="3" id="KW-1003">Cell membrane</keyword>
<dbReference type="PANTHER" id="PTHR43744:SF9">
    <property type="entry name" value="POLYGALACTURONAN_RHAMNOGALACTURONAN TRANSPORT SYSTEM PERMEASE PROTEIN YTCP"/>
    <property type="match status" value="1"/>
</dbReference>
<feature type="domain" description="ABC transmembrane type-1" evidence="8">
    <location>
        <begin position="71"/>
        <end position="279"/>
    </location>
</feature>
<feature type="transmembrane region" description="Helical" evidence="7">
    <location>
        <begin position="112"/>
        <end position="131"/>
    </location>
</feature>
<evidence type="ECO:0000256" key="1">
    <source>
        <dbReference type="ARBA" id="ARBA00004651"/>
    </source>
</evidence>
<dbReference type="GO" id="GO:0005886">
    <property type="term" value="C:plasma membrane"/>
    <property type="evidence" value="ECO:0007669"/>
    <property type="project" value="UniProtKB-SubCell"/>
</dbReference>
<dbReference type="GO" id="GO:0055085">
    <property type="term" value="P:transmembrane transport"/>
    <property type="evidence" value="ECO:0007669"/>
    <property type="project" value="InterPro"/>
</dbReference>
<feature type="transmembrane region" description="Helical" evidence="7">
    <location>
        <begin position="262"/>
        <end position="279"/>
    </location>
</feature>
<comment type="subcellular location">
    <subcellularLocation>
        <location evidence="1 7">Cell membrane</location>
        <topology evidence="1 7">Multi-pass membrane protein</topology>
    </subcellularLocation>
</comment>